<dbReference type="PANTHER" id="PTHR33375:SF1">
    <property type="entry name" value="CHROMOSOME-PARTITIONING PROTEIN PARB-RELATED"/>
    <property type="match status" value="1"/>
</dbReference>
<dbReference type="GO" id="GO:0005694">
    <property type="term" value="C:chromosome"/>
    <property type="evidence" value="ECO:0007669"/>
    <property type="project" value="TreeGrafter"/>
</dbReference>
<dbReference type="STRING" id="670154.SAMN04488002_3675"/>
<dbReference type="InterPro" id="IPR050336">
    <property type="entry name" value="Chromosome_partition/occlusion"/>
</dbReference>
<reference evidence="4" key="1">
    <citation type="submission" date="2016-10" db="EMBL/GenBank/DDBJ databases">
        <authorList>
            <person name="Varghese N."/>
            <person name="Submissions S."/>
        </authorList>
    </citation>
    <scope>NUCLEOTIDE SEQUENCE [LARGE SCALE GENOMIC DNA]</scope>
    <source>
        <strain evidence="4">DSM 26921</strain>
    </source>
</reference>
<accession>A0A1I6ICA3</accession>
<dbReference type="GO" id="GO:0007059">
    <property type="term" value="P:chromosome segregation"/>
    <property type="evidence" value="ECO:0007669"/>
    <property type="project" value="TreeGrafter"/>
</dbReference>
<keyword evidence="4" id="KW-1185">Reference proteome</keyword>
<dbReference type="RefSeq" id="WP_090220507.1">
    <property type="nucleotide sequence ID" value="NZ_FOYO01000002.1"/>
</dbReference>
<evidence type="ECO:0000313" key="4">
    <source>
        <dbReference type="Proteomes" id="UP000199658"/>
    </source>
</evidence>
<feature type="domain" description="ParB-like N-terminal" evidence="2">
    <location>
        <begin position="101"/>
        <end position="200"/>
    </location>
</feature>
<dbReference type="Proteomes" id="UP000199658">
    <property type="component" value="Unassembled WGS sequence"/>
</dbReference>
<dbReference type="Gene3D" id="3.90.1530.30">
    <property type="match status" value="1"/>
</dbReference>
<organism evidence="3 4">
    <name type="scientific">Litoreibacter janthinus</name>
    <dbReference type="NCBI Taxonomy" id="670154"/>
    <lineage>
        <taxon>Bacteria</taxon>
        <taxon>Pseudomonadati</taxon>
        <taxon>Pseudomonadota</taxon>
        <taxon>Alphaproteobacteria</taxon>
        <taxon>Rhodobacterales</taxon>
        <taxon>Roseobacteraceae</taxon>
        <taxon>Litoreibacter</taxon>
    </lineage>
</organism>
<evidence type="ECO:0000256" key="1">
    <source>
        <dbReference type="SAM" id="MobiDB-lite"/>
    </source>
</evidence>
<dbReference type="GO" id="GO:0045881">
    <property type="term" value="P:positive regulation of sporulation resulting in formation of a cellular spore"/>
    <property type="evidence" value="ECO:0007669"/>
    <property type="project" value="TreeGrafter"/>
</dbReference>
<dbReference type="AlphaFoldDB" id="A0A1I6ICA3"/>
<feature type="region of interest" description="Disordered" evidence="1">
    <location>
        <begin position="16"/>
        <end position="55"/>
    </location>
</feature>
<name>A0A1I6ICA3_9RHOB</name>
<dbReference type="InterPro" id="IPR036086">
    <property type="entry name" value="ParB/Sulfiredoxin_sf"/>
</dbReference>
<dbReference type="SUPFAM" id="SSF110849">
    <property type="entry name" value="ParB/Sulfiredoxin"/>
    <property type="match status" value="1"/>
</dbReference>
<dbReference type="PANTHER" id="PTHR33375">
    <property type="entry name" value="CHROMOSOME-PARTITIONING PROTEIN PARB-RELATED"/>
    <property type="match status" value="1"/>
</dbReference>
<dbReference type="OrthoDB" id="7656008at2"/>
<dbReference type="InterPro" id="IPR003115">
    <property type="entry name" value="ParB_N"/>
</dbReference>
<proteinExistence type="predicted"/>
<gene>
    <name evidence="3" type="ORF">SAMN04488002_3675</name>
</gene>
<sequence>MVKKRSVFDINFEVDDEPEDVGFPAGNPELETKSFNVQGHPLQNEAAPAQSTSRRGPMASAITEAADATTERATAEAAIRAENDALAHEHVRLKKLGLITDLIDTSAVVITKLTRDRSSNVDPELEELKDSIQAVGLSNPIRVEQTENGFELIQGFRRLAAFKELAEETGDPRYSKIPAALVPRGEPLVDLYRKMVDENLVRKDISFGEMAQLALSYARDEDMDPGDAVTVLYASALKQKRTYIRQFTRVLDGLGEGMRHPEAIPRSLGIELYKLFEADPSLAPLVADALAALPSHTPAAEIAVLRKALEPVKAERDAAPRSVAKTSLRLARPEGEARVIAQDGRVELRLPRDFSAVSRAKLQEAIEAFLTTLD</sequence>
<dbReference type="EMBL" id="FOYO01000002">
    <property type="protein sequence ID" value="SFR64362.1"/>
    <property type="molecule type" value="Genomic_DNA"/>
</dbReference>
<dbReference type="SMART" id="SM00470">
    <property type="entry name" value="ParB"/>
    <property type="match status" value="1"/>
</dbReference>
<evidence type="ECO:0000259" key="2">
    <source>
        <dbReference type="SMART" id="SM00470"/>
    </source>
</evidence>
<protein>
    <submittedName>
        <fullName evidence="3">Chromosome partitioning protein, ParB family</fullName>
    </submittedName>
</protein>
<evidence type="ECO:0000313" key="3">
    <source>
        <dbReference type="EMBL" id="SFR64362.1"/>
    </source>
</evidence>
<dbReference type="Pfam" id="PF02195">
    <property type="entry name" value="ParB_N"/>
    <property type="match status" value="1"/>
</dbReference>